<proteinExistence type="predicted"/>
<dbReference type="OrthoDB" id="2124108at2759"/>
<name>A0A4P9XMN1_9FUNG</name>
<dbReference type="AlphaFoldDB" id="A0A4P9XMN1"/>
<dbReference type="Proteomes" id="UP000271241">
    <property type="component" value="Unassembled WGS sequence"/>
</dbReference>
<dbReference type="InterPro" id="IPR011990">
    <property type="entry name" value="TPR-like_helical_dom_sf"/>
</dbReference>
<dbReference type="SUPFAM" id="SSF48452">
    <property type="entry name" value="TPR-like"/>
    <property type="match status" value="1"/>
</dbReference>
<gene>
    <name evidence="2" type="ORF">THASP1DRAFT_31006</name>
</gene>
<evidence type="ECO:0008006" key="4">
    <source>
        <dbReference type="Google" id="ProtNLM"/>
    </source>
</evidence>
<dbReference type="InterPro" id="IPR019734">
    <property type="entry name" value="TPR_rpt"/>
</dbReference>
<reference evidence="3" key="1">
    <citation type="journal article" date="2018" name="Nat. Microbiol.">
        <title>Leveraging single-cell genomics to expand the fungal tree of life.</title>
        <authorList>
            <person name="Ahrendt S.R."/>
            <person name="Quandt C.A."/>
            <person name="Ciobanu D."/>
            <person name="Clum A."/>
            <person name="Salamov A."/>
            <person name="Andreopoulos B."/>
            <person name="Cheng J.F."/>
            <person name="Woyke T."/>
            <person name="Pelin A."/>
            <person name="Henrissat B."/>
            <person name="Reynolds N.K."/>
            <person name="Benny G.L."/>
            <person name="Smith M.E."/>
            <person name="James T.Y."/>
            <person name="Grigoriev I.V."/>
        </authorList>
    </citation>
    <scope>NUCLEOTIDE SEQUENCE [LARGE SCALE GENOMIC DNA]</scope>
    <source>
        <strain evidence="3">RSA 1356</strain>
    </source>
</reference>
<protein>
    <recommendedName>
        <fullName evidence="4">ER membrane protein complex subunit 2</fullName>
    </recommendedName>
</protein>
<sequence>MELAFGSLDVDEFVGESAGRDRHAFGELPDYTPKQDTVGWFHAYVGNHAAVDDVMRERHGPNHLKSAVEHDYYCGRFTRVIERGCAYIAYIDAHRGTGESKMTNTREMLEIVCRAAMRTKNTDLVRKCADSLTMQECSEPGIQLTIGKANFYVERYDDAINAYLRYLRMRPQDYSAWKCIGACLAKLAERSAATQPAAATTRQCETALACYVHAMSIAQKSVWTRAAYAHARYEREMQEMQATIATLKALEQDSIARAQIEPVDLPQQPCSDGVLAAVETELQNGRSSGAAIVEEEKSTRDL</sequence>
<evidence type="ECO:0000313" key="3">
    <source>
        <dbReference type="Proteomes" id="UP000271241"/>
    </source>
</evidence>
<evidence type="ECO:0000313" key="2">
    <source>
        <dbReference type="EMBL" id="RKP07174.1"/>
    </source>
</evidence>
<dbReference type="PROSITE" id="PS50005">
    <property type="entry name" value="TPR"/>
    <property type="match status" value="1"/>
</dbReference>
<keyword evidence="3" id="KW-1185">Reference proteome</keyword>
<accession>A0A4P9XMN1</accession>
<dbReference type="Gene3D" id="1.25.40.10">
    <property type="entry name" value="Tetratricopeptide repeat domain"/>
    <property type="match status" value="1"/>
</dbReference>
<feature type="repeat" description="TPR" evidence="1">
    <location>
        <begin position="140"/>
        <end position="173"/>
    </location>
</feature>
<organism evidence="2 3">
    <name type="scientific">Thamnocephalis sphaerospora</name>
    <dbReference type="NCBI Taxonomy" id="78915"/>
    <lineage>
        <taxon>Eukaryota</taxon>
        <taxon>Fungi</taxon>
        <taxon>Fungi incertae sedis</taxon>
        <taxon>Zoopagomycota</taxon>
        <taxon>Zoopagomycotina</taxon>
        <taxon>Zoopagomycetes</taxon>
        <taxon>Zoopagales</taxon>
        <taxon>Sigmoideomycetaceae</taxon>
        <taxon>Thamnocephalis</taxon>
    </lineage>
</organism>
<keyword evidence="1" id="KW-0802">TPR repeat</keyword>
<dbReference type="EMBL" id="KZ992755">
    <property type="protein sequence ID" value="RKP07174.1"/>
    <property type="molecule type" value="Genomic_DNA"/>
</dbReference>
<evidence type="ECO:0000256" key="1">
    <source>
        <dbReference type="PROSITE-ProRule" id="PRU00339"/>
    </source>
</evidence>